<keyword evidence="12" id="KW-1185">Reference proteome</keyword>
<keyword evidence="4" id="KW-0479">Metal-binding</keyword>
<gene>
    <name evidence="11" type="ordered locus">Maeo_0099</name>
</gene>
<dbReference type="STRING" id="419665.Maeo_0099"/>
<dbReference type="HOGENOM" id="CLU_095272_2_0_2"/>
<dbReference type="GO" id="GO:0046872">
    <property type="term" value="F:metal ion binding"/>
    <property type="evidence" value="ECO:0007669"/>
    <property type="project" value="UniProtKB-KW"/>
</dbReference>
<dbReference type="GO" id="GO:0016491">
    <property type="term" value="F:oxidoreductase activity"/>
    <property type="evidence" value="ECO:0007669"/>
    <property type="project" value="UniProtKB-KW"/>
</dbReference>
<keyword evidence="5" id="KW-0249">Electron transport</keyword>
<evidence type="ECO:0000256" key="1">
    <source>
        <dbReference type="ARBA" id="ARBA00009293"/>
    </source>
</evidence>
<dbReference type="RefSeq" id="WP_011972823.1">
    <property type="nucleotide sequence ID" value="NC_009635.1"/>
</dbReference>
<evidence type="ECO:0000256" key="6">
    <source>
        <dbReference type="ARBA" id="ARBA00023002"/>
    </source>
</evidence>
<proteinExistence type="inferred from homology"/>
<evidence type="ECO:0000256" key="7">
    <source>
        <dbReference type="ARBA" id="ARBA00023004"/>
    </source>
</evidence>
<dbReference type="Pfam" id="PF02662">
    <property type="entry name" value="FlpD"/>
    <property type="match status" value="1"/>
</dbReference>
<evidence type="ECO:0000256" key="2">
    <source>
        <dbReference type="ARBA" id="ARBA00022448"/>
    </source>
</evidence>
<sequence>MTDWEPKIIGFCCNWCTYGGADTAGVGRMQYPPSIRIIRVMCSGRIEPSLILKAFHEGADGVFVGGCHLADCHYDSGNYKWRRRAIFLEELLPELGIEPDRFKFEWISASEGEKFQKTMAEVYNTVKSLGPLKLKDELNKE</sequence>
<reference evidence="11" key="1">
    <citation type="submission" date="2007-06" db="EMBL/GenBank/DDBJ databases">
        <title>Complete sequence of Methanococcus aeolicus Nankai-3.</title>
        <authorList>
            <consortium name="US DOE Joint Genome Institute"/>
            <person name="Copeland A."/>
            <person name="Lucas S."/>
            <person name="Lapidus A."/>
            <person name="Barry K."/>
            <person name="Glavina del Rio T."/>
            <person name="Dalin E."/>
            <person name="Tice H."/>
            <person name="Pitluck S."/>
            <person name="Chain P."/>
            <person name="Malfatti S."/>
            <person name="Shin M."/>
            <person name="Vergez L."/>
            <person name="Schmutz J."/>
            <person name="Larimer F."/>
            <person name="Land M."/>
            <person name="Hauser L."/>
            <person name="Kyrpides N."/>
            <person name="Lykidis A."/>
            <person name="Sieprawska-Lupa M."/>
            <person name="Whitman W.B."/>
            <person name="Richardson P."/>
        </authorList>
    </citation>
    <scope>NUCLEOTIDE SEQUENCE [LARGE SCALE GENOMIC DNA]</scope>
    <source>
        <strain evidence="11">Nankai-3</strain>
    </source>
</reference>
<evidence type="ECO:0000256" key="3">
    <source>
        <dbReference type="ARBA" id="ARBA00022714"/>
    </source>
</evidence>
<dbReference type="GO" id="GO:0051537">
    <property type="term" value="F:2 iron, 2 sulfur cluster binding"/>
    <property type="evidence" value="ECO:0007669"/>
    <property type="project" value="UniProtKB-KW"/>
</dbReference>
<dbReference type="eggNOG" id="arCOG02475">
    <property type="taxonomic scope" value="Archaea"/>
</dbReference>
<comment type="similarity">
    <text evidence="1">Belongs to the MvhD/VhuD family.</text>
</comment>
<dbReference type="AlphaFoldDB" id="A6UT69"/>
<evidence type="ECO:0000256" key="9">
    <source>
        <dbReference type="ARBA" id="ARBA00034078"/>
    </source>
</evidence>
<evidence type="ECO:0000256" key="5">
    <source>
        <dbReference type="ARBA" id="ARBA00022982"/>
    </source>
</evidence>
<protein>
    <submittedName>
        <fullName evidence="11">Methyl-viologen-reducing hydrogenase delta subunit</fullName>
    </submittedName>
</protein>
<accession>A6UT69</accession>
<organism evidence="11 12">
    <name type="scientific">Methanococcus aeolicus (strain ATCC BAA-1280 / DSM 17508 / OCM 812 / Nankai-3)</name>
    <dbReference type="NCBI Taxonomy" id="419665"/>
    <lineage>
        <taxon>Archaea</taxon>
        <taxon>Methanobacteriati</taxon>
        <taxon>Methanobacteriota</taxon>
        <taxon>Methanomada group</taxon>
        <taxon>Methanococci</taxon>
        <taxon>Methanococcales</taxon>
        <taxon>Methanococcaceae</taxon>
        <taxon>Methanococcus</taxon>
    </lineage>
</organism>
<keyword evidence="3" id="KW-0001">2Fe-2S</keyword>
<name>A6UT69_META3</name>
<dbReference type="Proteomes" id="UP000001106">
    <property type="component" value="Chromosome"/>
</dbReference>
<dbReference type="GeneID" id="5327224"/>
<evidence type="ECO:0000313" key="11">
    <source>
        <dbReference type="EMBL" id="ABR55691.1"/>
    </source>
</evidence>
<keyword evidence="6" id="KW-0560">Oxidoreductase</keyword>
<feature type="domain" description="F420-non-reducing hydrogenase iron-sulfur subunit D" evidence="10">
    <location>
        <begin position="8"/>
        <end position="130"/>
    </location>
</feature>
<evidence type="ECO:0000259" key="10">
    <source>
        <dbReference type="Pfam" id="PF02662"/>
    </source>
</evidence>
<keyword evidence="8" id="KW-0411">Iron-sulfur</keyword>
<evidence type="ECO:0000256" key="4">
    <source>
        <dbReference type="ARBA" id="ARBA00022723"/>
    </source>
</evidence>
<dbReference type="EMBL" id="CP000743">
    <property type="protein sequence ID" value="ABR55691.1"/>
    <property type="molecule type" value="Genomic_DNA"/>
</dbReference>
<dbReference type="KEGG" id="mae:Maeo_0099"/>
<evidence type="ECO:0000256" key="8">
    <source>
        <dbReference type="ARBA" id="ARBA00023014"/>
    </source>
</evidence>
<dbReference type="OrthoDB" id="371828at2157"/>
<evidence type="ECO:0000313" key="12">
    <source>
        <dbReference type="Proteomes" id="UP000001106"/>
    </source>
</evidence>
<keyword evidence="7" id="KW-0408">Iron</keyword>
<comment type="cofactor">
    <cofactor evidence="9">
        <name>[2Fe-2S] cluster</name>
        <dbReference type="ChEBI" id="CHEBI:190135"/>
    </cofactor>
</comment>
<dbReference type="InterPro" id="IPR003813">
    <property type="entry name" value="MvhD/FlpD"/>
</dbReference>
<keyword evidence="2" id="KW-0813">Transport</keyword>